<keyword evidence="1" id="KW-0472">Membrane</keyword>
<dbReference type="AlphaFoldDB" id="A0AA41UDP8"/>
<keyword evidence="1" id="KW-0812">Transmembrane</keyword>
<reference evidence="2" key="1">
    <citation type="submission" date="2022-03" db="EMBL/GenBank/DDBJ databases">
        <title>The complete genome sequence of a Methyloterrigena soli.</title>
        <authorList>
            <person name="Zi Z."/>
        </authorList>
    </citation>
    <scope>NUCLEOTIDE SEQUENCE</scope>
    <source>
        <strain evidence="2">M48</strain>
    </source>
</reference>
<sequence length="62" mass="6355">MLERALKRFLSDEAGATAIEYSLLAGLIAVVAIAGVFATGGGVSSLFDYIKDNAIPALTPKG</sequence>
<dbReference type="Pfam" id="PF04964">
    <property type="entry name" value="Flp_Fap"/>
    <property type="match status" value="1"/>
</dbReference>
<dbReference type="Proteomes" id="UP001156140">
    <property type="component" value="Unassembled WGS sequence"/>
</dbReference>
<organism evidence="2 3">
    <name type="scientific">Paradevosia shaoguanensis</name>
    <dbReference type="NCBI Taxonomy" id="1335043"/>
    <lineage>
        <taxon>Bacteria</taxon>
        <taxon>Pseudomonadati</taxon>
        <taxon>Pseudomonadota</taxon>
        <taxon>Alphaproteobacteria</taxon>
        <taxon>Hyphomicrobiales</taxon>
        <taxon>Devosiaceae</taxon>
        <taxon>Paradevosia</taxon>
    </lineage>
</organism>
<protein>
    <submittedName>
        <fullName evidence="2">Flp family type IVb pilin</fullName>
    </submittedName>
</protein>
<comment type="caution">
    <text evidence="2">The sequence shown here is derived from an EMBL/GenBank/DDBJ whole genome shotgun (WGS) entry which is preliminary data.</text>
</comment>
<keyword evidence="3" id="KW-1185">Reference proteome</keyword>
<keyword evidence="1" id="KW-1133">Transmembrane helix</keyword>
<proteinExistence type="predicted"/>
<name>A0AA41UDP8_9HYPH</name>
<evidence type="ECO:0000313" key="2">
    <source>
        <dbReference type="EMBL" id="MCI0129537.1"/>
    </source>
</evidence>
<accession>A0AA41UDP8</accession>
<evidence type="ECO:0000313" key="3">
    <source>
        <dbReference type="Proteomes" id="UP001156140"/>
    </source>
</evidence>
<feature type="transmembrane region" description="Helical" evidence="1">
    <location>
        <begin position="21"/>
        <end position="43"/>
    </location>
</feature>
<dbReference type="InterPro" id="IPR007047">
    <property type="entry name" value="Flp_Fap"/>
</dbReference>
<dbReference type="EMBL" id="JALAZD010000005">
    <property type="protein sequence ID" value="MCI0129537.1"/>
    <property type="molecule type" value="Genomic_DNA"/>
</dbReference>
<dbReference type="RefSeq" id="WP_052015264.1">
    <property type="nucleotide sequence ID" value="NZ_CP068983.1"/>
</dbReference>
<gene>
    <name evidence="2" type="ORF">ML536_22110</name>
</gene>
<evidence type="ECO:0000256" key="1">
    <source>
        <dbReference type="SAM" id="Phobius"/>
    </source>
</evidence>